<comment type="caution">
    <text evidence="1">The sequence shown here is derived from an EMBL/GenBank/DDBJ whole genome shotgun (WGS) entry which is preliminary data.</text>
</comment>
<evidence type="ECO:0000313" key="1">
    <source>
        <dbReference type="EMBL" id="GEL80181.1"/>
    </source>
</evidence>
<accession>A0ABQ0VCE4</accession>
<reference evidence="1 2" key="1">
    <citation type="submission" date="2019-07" db="EMBL/GenBank/DDBJ databases">
        <title>Whole genome shotgun sequence of Enterococcus mundtii NBRC 100490.</title>
        <authorList>
            <person name="Hosoyama A."/>
            <person name="Uohara A."/>
            <person name="Ohji S."/>
            <person name="Ichikawa N."/>
        </authorList>
    </citation>
    <scope>NUCLEOTIDE SEQUENCE [LARGE SCALE GENOMIC DNA]</scope>
    <source>
        <strain evidence="1 2">NBRC 100490</strain>
    </source>
</reference>
<organism evidence="1 2">
    <name type="scientific">Enterococcus mundtii</name>
    <dbReference type="NCBI Taxonomy" id="53346"/>
    <lineage>
        <taxon>Bacteria</taxon>
        <taxon>Bacillati</taxon>
        <taxon>Bacillota</taxon>
        <taxon>Bacilli</taxon>
        <taxon>Lactobacillales</taxon>
        <taxon>Enterococcaceae</taxon>
        <taxon>Enterococcus</taxon>
    </lineage>
</organism>
<dbReference type="Proteomes" id="UP000321175">
    <property type="component" value="Unassembled WGS sequence"/>
</dbReference>
<sequence>MPFLYGKCEFIRKKKKVYVRTNNYNIVDMYVQKVLYCNYHKEKLRRRLTSKRKKLG</sequence>
<dbReference type="EMBL" id="BJWA01000007">
    <property type="protein sequence ID" value="GEL80181.1"/>
    <property type="molecule type" value="Genomic_DNA"/>
</dbReference>
<evidence type="ECO:0000313" key="2">
    <source>
        <dbReference type="Proteomes" id="UP000321175"/>
    </source>
</evidence>
<gene>
    <name evidence="1" type="ORF">EMU01_13250</name>
</gene>
<keyword evidence="2" id="KW-1185">Reference proteome</keyword>
<name>A0ABQ0VCE4_ENTMU</name>
<proteinExistence type="predicted"/>
<protein>
    <submittedName>
        <fullName evidence="1">Uncharacterized protein</fullName>
    </submittedName>
</protein>